<accession>A0A3P3R9G0</accession>
<feature type="transmembrane region" description="Helical" evidence="6">
    <location>
        <begin position="110"/>
        <end position="128"/>
    </location>
</feature>
<proteinExistence type="predicted"/>
<feature type="transmembrane region" description="Helical" evidence="6">
    <location>
        <begin position="140"/>
        <end position="160"/>
    </location>
</feature>
<comment type="subcellular location">
    <subcellularLocation>
        <location evidence="1">Cell membrane</location>
        <topology evidence="1">Multi-pass membrane protein</topology>
    </subcellularLocation>
</comment>
<dbReference type="Pfam" id="PF06146">
    <property type="entry name" value="PsiE"/>
    <property type="match status" value="1"/>
</dbReference>
<keyword evidence="5 6" id="KW-0472">Membrane</keyword>
<feature type="transmembrane region" description="Helical" evidence="6">
    <location>
        <begin position="42"/>
        <end position="64"/>
    </location>
</feature>
<keyword evidence="8" id="KW-1185">Reference proteome</keyword>
<name>A0A3P3R9G0_9EURY</name>
<evidence type="ECO:0000313" key="7">
    <source>
        <dbReference type="EMBL" id="RRJ29579.1"/>
    </source>
</evidence>
<keyword evidence="4 6" id="KW-1133">Transmembrane helix</keyword>
<protein>
    <recommendedName>
        <fullName evidence="9">Phosphate-starvation-inducible PsiE family protein</fullName>
    </recommendedName>
</protein>
<dbReference type="Proteomes" id="UP000282322">
    <property type="component" value="Unassembled WGS sequence"/>
</dbReference>
<evidence type="ECO:0000256" key="6">
    <source>
        <dbReference type="SAM" id="Phobius"/>
    </source>
</evidence>
<evidence type="ECO:0000256" key="2">
    <source>
        <dbReference type="ARBA" id="ARBA00022475"/>
    </source>
</evidence>
<evidence type="ECO:0000256" key="1">
    <source>
        <dbReference type="ARBA" id="ARBA00004651"/>
    </source>
</evidence>
<keyword evidence="2" id="KW-1003">Cell membrane</keyword>
<evidence type="ECO:0000313" key="8">
    <source>
        <dbReference type="Proteomes" id="UP000282322"/>
    </source>
</evidence>
<dbReference type="InterPro" id="IPR020948">
    <property type="entry name" value="P_starv_induced_PsiE-like"/>
</dbReference>
<sequence>MTDDESDSHGGDITATEVKSRVSHISGRTILWTEQFVHITEVAAAIVFATLFAIGVFDLARQIIQATLTGRIAKPLVVIGFLDIGLLLLVIIEVYQTVIAYMKGSETREIVRLVIYAGVIAMVRKSIIFRTGAYATTQNALFAAAAYTVIILGLVGLLHAERVTEQ</sequence>
<dbReference type="OrthoDB" id="222172at2157"/>
<dbReference type="GO" id="GO:0005886">
    <property type="term" value="C:plasma membrane"/>
    <property type="evidence" value="ECO:0007669"/>
    <property type="project" value="UniProtKB-SubCell"/>
</dbReference>
<feature type="transmembrane region" description="Helical" evidence="6">
    <location>
        <begin position="76"/>
        <end position="98"/>
    </location>
</feature>
<evidence type="ECO:0008006" key="9">
    <source>
        <dbReference type="Google" id="ProtNLM"/>
    </source>
</evidence>
<keyword evidence="3 6" id="KW-0812">Transmembrane</keyword>
<evidence type="ECO:0000256" key="3">
    <source>
        <dbReference type="ARBA" id="ARBA00022692"/>
    </source>
</evidence>
<gene>
    <name evidence="7" type="ORF">EIK79_13175</name>
</gene>
<evidence type="ECO:0000256" key="4">
    <source>
        <dbReference type="ARBA" id="ARBA00022989"/>
    </source>
</evidence>
<dbReference type="RefSeq" id="WP_124955569.1">
    <property type="nucleotide sequence ID" value="NZ_RRCH01000028.1"/>
</dbReference>
<dbReference type="EMBL" id="RRCH01000028">
    <property type="protein sequence ID" value="RRJ29579.1"/>
    <property type="molecule type" value="Genomic_DNA"/>
</dbReference>
<dbReference type="AlphaFoldDB" id="A0A3P3R9G0"/>
<evidence type="ECO:0000256" key="5">
    <source>
        <dbReference type="ARBA" id="ARBA00023136"/>
    </source>
</evidence>
<comment type="caution">
    <text evidence="7">The sequence shown here is derived from an EMBL/GenBank/DDBJ whole genome shotgun (WGS) entry which is preliminary data.</text>
</comment>
<reference evidence="7 8" key="1">
    <citation type="submission" date="2018-11" db="EMBL/GenBank/DDBJ databases">
        <title>Taxonoimc description of Halomarina strain SPP-AMP-1.</title>
        <authorList>
            <person name="Pal Y."/>
            <person name="Srinivasana K."/>
            <person name="Verma A."/>
            <person name="Kumar P."/>
        </authorList>
    </citation>
    <scope>NUCLEOTIDE SEQUENCE [LARGE SCALE GENOMIC DNA]</scope>
    <source>
        <strain evidence="7 8">SPP-AMP-1</strain>
    </source>
</reference>
<organism evidence="7 8">
    <name type="scientific">Halocatena pleomorpha</name>
    <dbReference type="NCBI Taxonomy" id="1785090"/>
    <lineage>
        <taxon>Archaea</taxon>
        <taxon>Methanobacteriati</taxon>
        <taxon>Methanobacteriota</taxon>
        <taxon>Stenosarchaea group</taxon>
        <taxon>Halobacteria</taxon>
        <taxon>Halobacteriales</taxon>
        <taxon>Natronomonadaceae</taxon>
        <taxon>Halocatena</taxon>
    </lineage>
</organism>